<accession>A0A8H3EU79</accession>
<protein>
    <submittedName>
        <fullName evidence="2">Uncharacterized protein</fullName>
    </submittedName>
</protein>
<proteinExistence type="predicted"/>
<keyword evidence="3" id="KW-1185">Reference proteome</keyword>
<dbReference type="Proteomes" id="UP000664534">
    <property type="component" value="Unassembled WGS sequence"/>
</dbReference>
<organism evidence="2 3">
    <name type="scientific">Imshaugia aleurites</name>
    <dbReference type="NCBI Taxonomy" id="172621"/>
    <lineage>
        <taxon>Eukaryota</taxon>
        <taxon>Fungi</taxon>
        <taxon>Dikarya</taxon>
        <taxon>Ascomycota</taxon>
        <taxon>Pezizomycotina</taxon>
        <taxon>Lecanoromycetes</taxon>
        <taxon>OSLEUM clade</taxon>
        <taxon>Lecanoromycetidae</taxon>
        <taxon>Lecanorales</taxon>
        <taxon>Lecanorineae</taxon>
        <taxon>Parmeliaceae</taxon>
        <taxon>Imshaugia</taxon>
    </lineage>
</organism>
<reference evidence="2" key="1">
    <citation type="submission" date="2021-03" db="EMBL/GenBank/DDBJ databases">
        <authorList>
            <person name="Tagirdzhanova G."/>
        </authorList>
    </citation>
    <scope>NUCLEOTIDE SEQUENCE</scope>
</reference>
<dbReference type="OrthoDB" id="5425806at2759"/>
<evidence type="ECO:0000256" key="1">
    <source>
        <dbReference type="SAM" id="MobiDB-lite"/>
    </source>
</evidence>
<feature type="compositionally biased region" description="Polar residues" evidence="1">
    <location>
        <begin position="215"/>
        <end position="225"/>
    </location>
</feature>
<evidence type="ECO:0000313" key="3">
    <source>
        <dbReference type="Proteomes" id="UP000664534"/>
    </source>
</evidence>
<comment type="caution">
    <text evidence="2">The sequence shown here is derived from an EMBL/GenBank/DDBJ whole genome shotgun (WGS) entry which is preliminary data.</text>
</comment>
<dbReference type="AlphaFoldDB" id="A0A8H3EU79"/>
<feature type="region of interest" description="Disordered" evidence="1">
    <location>
        <begin position="183"/>
        <end position="274"/>
    </location>
</feature>
<gene>
    <name evidence="2" type="ORF">IMSHALPRED_009202</name>
</gene>
<name>A0A8H3EU79_9LECA</name>
<dbReference type="EMBL" id="CAJPDT010000007">
    <property type="protein sequence ID" value="CAF9910453.1"/>
    <property type="molecule type" value="Genomic_DNA"/>
</dbReference>
<evidence type="ECO:0000313" key="2">
    <source>
        <dbReference type="EMBL" id="CAF9910453.1"/>
    </source>
</evidence>
<sequence>MDPTSTGNGSTLNCTNTGLAVFYAQSYLTYVPTISNKFYYSQSHFFEKMGFKPGSASDHMCAMFKSDMRTHLNASSHKFLSRAANPEAFKIVVSEFLAEYGLTYWGDSERDHLQEPDTLKGFLCPRDAQRQGSKLNTVVEAFFNRTAKCALKTDGKRPIASQKTSNIDFAALTGRKADLIHSIEPSCPKKRGSALRESEDEAHESKASEAYGITPSATQSPSSGPVPNESAVLWVDSSPEREQQKRKVAVNEHGTSKKPRGGSEFMTERKDASVKDKPLSTDIMDHIILRVKADGPSIKARGSIEVGFEDYKTAERLFTSLMSERSLKSDMQKKVSELTATVNGKETCCRRTHFEDWASVCRELRKLWDNSPQLFDDRFQVDVMLHIDE</sequence>